<sequence>MANRLIILLLVYQLFSHSSGDVRMLLDNIIFSHVAPHLAKLLQNTTELLEGWIEDKQYSTTTDIFKSSYVTQPLEEILDLVHVTLHKLLEISRFGPNLLVSPETTEDALNNIDNIIDHHEENMRILTNTVETRLWTLEKALTYPAKLAVSDVKISRHTSQVNAFSKKTFLTLLGNFLKLTSKFKTNISHTSFTDTEKF</sequence>
<reference evidence="3" key="1">
    <citation type="submission" date="2025-08" db="UniProtKB">
        <authorList>
            <consortium name="RefSeq"/>
        </authorList>
    </citation>
    <scope>IDENTIFICATION</scope>
    <source>
        <tissue evidence="3">Muscle</tissue>
    </source>
</reference>
<protein>
    <submittedName>
        <fullName evidence="3">Uncharacterized protein LOC111087081</fullName>
    </submittedName>
</protein>
<evidence type="ECO:0000256" key="1">
    <source>
        <dbReference type="SAM" id="SignalP"/>
    </source>
</evidence>
<keyword evidence="2" id="KW-1185">Reference proteome</keyword>
<dbReference type="GeneID" id="111087081"/>
<feature type="signal peptide" evidence="1">
    <location>
        <begin position="1"/>
        <end position="20"/>
    </location>
</feature>
<evidence type="ECO:0000313" key="3">
    <source>
        <dbReference type="RefSeq" id="XP_022248151.1"/>
    </source>
</evidence>
<dbReference type="RefSeq" id="XP_022248151.1">
    <property type="nucleotide sequence ID" value="XM_022392443.1"/>
</dbReference>
<gene>
    <name evidence="3" type="primary">LOC111087081</name>
</gene>
<accession>A0ABM1SWZ5</accession>
<proteinExistence type="predicted"/>
<feature type="chain" id="PRO_5046018033" evidence="1">
    <location>
        <begin position="21"/>
        <end position="198"/>
    </location>
</feature>
<evidence type="ECO:0000313" key="2">
    <source>
        <dbReference type="Proteomes" id="UP000694941"/>
    </source>
</evidence>
<keyword evidence="1" id="KW-0732">Signal</keyword>
<dbReference type="Proteomes" id="UP000694941">
    <property type="component" value="Unplaced"/>
</dbReference>
<organism evidence="2 3">
    <name type="scientific">Limulus polyphemus</name>
    <name type="common">Atlantic horseshoe crab</name>
    <dbReference type="NCBI Taxonomy" id="6850"/>
    <lineage>
        <taxon>Eukaryota</taxon>
        <taxon>Metazoa</taxon>
        <taxon>Ecdysozoa</taxon>
        <taxon>Arthropoda</taxon>
        <taxon>Chelicerata</taxon>
        <taxon>Merostomata</taxon>
        <taxon>Xiphosura</taxon>
        <taxon>Limulidae</taxon>
        <taxon>Limulus</taxon>
    </lineage>
</organism>
<name>A0ABM1SWZ5_LIMPO</name>